<dbReference type="KEGG" id="ttt:THITE_2049415"/>
<keyword evidence="2" id="KW-0496">Mitochondrion</keyword>
<dbReference type="RefSeq" id="XP_003654169.1">
    <property type="nucleotide sequence ID" value="XM_003654121.1"/>
</dbReference>
<dbReference type="Proteomes" id="UP000008181">
    <property type="component" value="Chromosome 3"/>
</dbReference>
<feature type="non-terminal residue" evidence="3">
    <location>
        <position position="1"/>
    </location>
</feature>
<comment type="subcellular location">
    <subcellularLocation>
        <location evidence="1">Mitochondrion</location>
    </subcellularLocation>
</comment>
<dbReference type="InterPro" id="IPR043128">
    <property type="entry name" value="Rev_trsase/Diguanyl_cyclase"/>
</dbReference>
<dbReference type="SUPFAM" id="SSF56672">
    <property type="entry name" value="DNA/RNA polymerases"/>
    <property type="match status" value="1"/>
</dbReference>
<evidence type="ECO:0000256" key="1">
    <source>
        <dbReference type="ARBA" id="ARBA00004173"/>
    </source>
</evidence>
<dbReference type="GO" id="GO:0005739">
    <property type="term" value="C:mitochondrion"/>
    <property type="evidence" value="ECO:0007669"/>
    <property type="project" value="UniProtKB-SubCell"/>
</dbReference>
<dbReference type="Gene3D" id="3.30.70.270">
    <property type="match status" value="1"/>
</dbReference>
<organism evidence="3 4">
    <name type="scientific">Thermothielavioides terrestris (strain ATCC 38088 / NRRL 8126)</name>
    <name type="common">Thielavia terrestris</name>
    <dbReference type="NCBI Taxonomy" id="578455"/>
    <lineage>
        <taxon>Eukaryota</taxon>
        <taxon>Fungi</taxon>
        <taxon>Dikarya</taxon>
        <taxon>Ascomycota</taxon>
        <taxon>Pezizomycotina</taxon>
        <taxon>Sordariomycetes</taxon>
        <taxon>Sordariomycetidae</taxon>
        <taxon>Sordariales</taxon>
        <taxon>Chaetomiaceae</taxon>
        <taxon>Thermothielavioides</taxon>
        <taxon>Thermothielavioides terrestris</taxon>
    </lineage>
</organism>
<dbReference type="OrthoDB" id="4779436at2759"/>
<keyword evidence="4" id="KW-1185">Reference proteome</keyword>
<evidence type="ECO:0000313" key="4">
    <source>
        <dbReference type="Proteomes" id="UP000008181"/>
    </source>
</evidence>
<gene>
    <name evidence="3" type="ORF">THITE_2049415</name>
</gene>
<accession>G2R7C4</accession>
<dbReference type="AlphaFoldDB" id="G2R7C4"/>
<evidence type="ECO:0000256" key="2">
    <source>
        <dbReference type="ARBA" id="ARBA00023128"/>
    </source>
</evidence>
<dbReference type="InterPro" id="IPR043502">
    <property type="entry name" value="DNA/RNA_pol_sf"/>
</dbReference>
<dbReference type="eggNOG" id="ENOG502RUIR">
    <property type="taxonomic scope" value="Eukaryota"/>
</dbReference>
<protein>
    <recommendedName>
        <fullName evidence="5">Reverse transcriptase domain-containing protein</fullName>
    </recommendedName>
</protein>
<evidence type="ECO:0000313" key="3">
    <source>
        <dbReference type="EMBL" id="AEO67833.1"/>
    </source>
</evidence>
<proteinExistence type="predicted"/>
<dbReference type="HOGENOM" id="CLU_2838360_0_0_1"/>
<sequence length="72" mass="8246">NAITIYNAFVPFTIEEFSKDFNSYKLISLLDLFSSYNQVNLDKRSYDLTTFSTPISLFYIYTLLIGGINSIA</sequence>
<dbReference type="EMBL" id="CP003011">
    <property type="protein sequence ID" value="AEO67833.1"/>
    <property type="molecule type" value="Genomic_DNA"/>
</dbReference>
<reference evidence="3 4" key="1">
    <citation type="journal article" date="2011" name="Nat. Biotechnol.">
        <title>Comparative genomic analysis of the thermophilic biomass-degrading fungi Myceliophthora thermophila and Thielavia terrestris.</title>
        <authorList>
            <person name="Berka R.M."/>
            <person name="Grigoriev I.V."/>
            <person name="Otillar R."/>
            <person name="Salamov A."/>
            <person name="Grimwood J."/>
            <person name="Reid I."/>
            <person name="Ishmael N."/>
            <person name="John T."/>
            <person name="Darmond C."/>
            <person name="Moisan M.-C."/>
            <person name="Henrissat B."/>
            <person name="Coutinho P.M."/>
            <person name="Lombard V."/>
            <person name="Natvig D.O."/>
            <person name="Lindquist E."/>
            <person name="Schmutz J."/>
            <person name="Lucas S."/>
            <person name="Harris P."/>
            <person name="Powlowski J."/>
            <person name="Bellemare A."/>
            <person name="Taylor D."/>
            <person name="Butler G."/>
            <person name="de Vries R.P."/>
            <person name="Allijn I.E."/>
            <person name="van den Brink J."/>
            <person name="Ushinsky S."/>
            <person name="Storms R."/>
            <person name="Powell A.J."/>
            <person name="Paulsen I.T."/>
            <person name="Elbourne L.D.H."/>
            <person name="Baker S.E."/>
            <person name="Magnuson J."/>
            <person name="LaBoissiere S."/>
            <person name="Clutterbuck A.J."/>
            <person name="Martinez D."/>
            <person name="Wogulis M."/>
            <person name="de Leon A.L."/>
            <person name="Rey M.W."/>
            <person name="Tsang A."/>
        </authorList>
    </citation>
    <scope>NUCLEOTIDE SEQUENCE [LARGE SCALE GENOMIC DNA]</scope>
    <source>
        <strain evidence="4">ATCC 38088 / NRRL 8126</strain>
    </source>
</reference>
<dbReference type="GeneID" id="11518704"/>
<name>G2R7C4_THETT</name>
<evidence type="ECO:0008006" key="5">
    <source>
        <dbReference type="Google" id="ProtNLM"/>
    </source>
</evidence>
<dbReference type="Gene3D" id="3.10.10.10">
    <property type="entry name" value="HIV Type 1 Reverse Transcriptase, subunit A, domain 1"/>
    <property type="match status" value="1"/>
</dbReference>